<dbReference type="KEGG" id="xyl:ET495_07505"/>
<feature type="compositionally biased region" description="Low complexity" evidence="1">
    <location>
        <begin position="290"/>
        <end position="332"/>
    </location>
</feature>
<evidence type="ECO:0000313" key="5">
    <source>
        <dbReference type="Proteomes" id="UP000291758"/>
    </source>
</evidence>
<dbReference type="NCBIfam" id="NF038134">
    <property type="entry name" value="choice_anch_M"/>
    <property type="match status" value="1"/>
</dbReference>
<feature type="compositionally biased region" description="Low complexity" evidence="1">
    <location>
        <begin position="198"/>
        <end position="214"/>
    </location>
</feature>
<dbReference type="InterPro" id="IPR022435">
    <property type="entry name" value="Surface-anchored_actinobac"/>
</dbReference>
<gene>
    <name evidence="4" type="ORF">ET495_07505</name>
</gene>
<evidence type="ECO:0000256" key="3">
    <source>
        <dbReference type="SAM" id="SignalP"/>
    </source>
</evidence>
<feature type="region of interest" description="Disordered" evidence="1">
    <location>
        <begin position="524"/>
        <end position="570"/>
    </location>
</feature>
<feature type="compositionally biased region" description="Low complexity" evidence="1">
    <location>
        <begin position="161"/>
        <end position="191"/>
    </location>
</feature>
<reference evidence="4 5" key="1">
    <citation type="submission" date="2019-01" db="EMBL/GenBank/DDBJ databases">
        <title>Genome sequencing of strain 2JSPR-7.</title>
        <authorList>
            <person name="Heo J."/>
            <person name="Kim S.-J."/>
            <person name="Kim J.-S."/>
            <person name="Hong S.-B."/>
            <person name="Kwon S.-W."/>
        </authorList>
    </citation>
    <scope>NUCLEOTIDE SEQUENCE [LARGE SCALE GENOMIC DNA]</scope>
    <source>
        <strain evidence="4 5">2JSPR-7</strain>
    </source>
</reference>
<keyword evidence="2" id="KW-0472">Membrane</keyword>
<feature type="transmembrane region" description="Helical" evidence="2">
    <location>
        <begin position="577"/>
        <end position="598"/>
    </location>
</feature>
<accession>A0A4P6ELH7</accession>
<feature type="region of interest" description="Disordered" evidence="1">
    <location>
        <begin position="161"/>
        <end position="332"/>
    </location>
</feature>
<keyword evidence="2" id="KW-0812">Transmembrane</keyword>
<dbReference type="AlphaFoldDB" id="A0A4P6ELH7"/>
<evidence type="ECO:0000313" key="4">
    <source>
        <dbReference type="EMBL" id="QAY63116.1"/>
    </source>
</evidence>
<evidence type="ECO:0000256" key="2">
    <source>
        <dbReference type="SAM" id="Phobius"/>
    </source>
</evidence>
<keyword evidence="3" id="KW-0732">Signal</keyword>
<evidence type="ECO:0008006" key="6">
    <source>
        <dbReference type="Google" id="ProtNLM"/>
    </source>
</evidence>
<dbReference type="Proteomes" id="UP000291758">
    <property type="component" value="Chromosome"/>
</dbReference>
<dbReference type="OrthoDB" id="1016457at2"/>
<dbReference type="EMBL" id="CP035495">
    <property type="protein sequence ID" value="QAY63116.1"/>
    <property type="molecule type" value="Genomic_DNA"/>
</dbReference>
<proteinExistence type="predicted"/>
<dbReference type="NCBIfam" id="TIGR03769">
    <property type="entry name" value="P_ac_wall_RPT"/>
    <property type="match status" value="1"/>
</dbReference>
<keyword evidence="5" id="KW-1185">Reference proteome</keyword>
<feature type="compositionally biased region" description="Low complexity" evidence="1">
    <location>
        <begin position="231"/>
        <end position="241"/>
    </location>
</feature>
<evidence type="ECO:0000256" key="1">
    <source>
        <dbReference type="SAM" id="MobiDB-lite"/>
    </source>
</evidence>
<dbReference type="RefSeq" id="WP_129203915.1">
    <property type="nucleotide sequence ID" value="NZ_CP035495.1"/>
</dbReference>
<name>A0A4P6ELH7_9MICO</name>
<feature type="compositionally biased region" description="Gly residues" evidence="1">
    <location>
        <begin position="276"/>
        <end position="289"/>
    </location>
</feature>
<feature type="chain" id="PRO_5020183307" description="Cell wall protein" evidence="3">
    <location>
        <begin position="30"/>
        <end position="607"/>
    </location>
</feature>
<dbReference type="InterPro" id="IPR022395">
    <property type="entry name" value="CHP03773_ABC_transptr-like"/>
</dbReference>
<sequence length="607" mass="58526">MSIRRTLHVLATACLLAAGGLAAAGPLQADPIAPTVVDAAAIASVALTYEPDAIVLEARTADGATLDPGTTRVRLGGGDLQGSALAVVLDAGLLPAGAFTDDAVDVTAGATEGAGVRVAAGERTPVTWTADDDAIRLTAQASLAASGRPVGAQLVLERAPAADATPTATEPAAGGSGDLPASADGDASPSADGERLPAATDAASAADAADVADTADADRSGTPPGREGPDAAAAASAEAAAGISDRSGEALTVAPGPITEAPVLRSAPREGSSARGSGGGAGEGGGPGDGDAPAPAAPSEAGAPGATGAPGAPAGQGTPASGTTPEQCIATGPAAPAGAVDVVTEGHLDFGPVLEDGTLRALVKDDRASPPRWVDPAGLVLHVQDNAAVQAPGGDFAFLGSGQVWQIPLTQASGVPWLGWNTQHESVAGKTDGNVTLSLDALDGPGRLAVYSMGSFGNVGEKFFGTVDGFGRSTEIPVGASGVHVHAIWAFTEPGAYHATLTFSGTVAGQPRTATTTLTFFVGPGDPASAARPGAATTGRTPDGRECSLAAGTPGPGNGAPGGPTLPRTGPALTGDLAGLAVALGLVGLAFLGAAALAPRAARTSHA</sequence>
<feature type="compositionally biased region" description="Low complexity" evidence="1">
    <location>
        <begin position="524"/>
        <end position="541"/>
    </location>
</feature>
<keyword evidence="2" id="KW-1133">Transmembrane helix</keyword>
<feature type="signal peptide" evidence="3">
    <location>
        <begin position="1"/>
        <end position="29"/>
    </location>
</feature>
<organism evidence="4 5">
    <name type="scientific">Xylanimonas allomyrinae</name>
    <dbReference type="NCBI Taxonomy" id="2509459"/>
    <lineage>
        <taxon>Bacteria</taxon>
        <taxon>Bacillati</taxon>
        <taxon>Actinomycetota</taxon>
        <taxon>Actinomycetes</taxon>
        <taxon>Micrococcales</taxon>
        <taxon>Promicromonosporaceae</taxon>
        <taxon>Xylanimonas</taxon>
    </lineage>
</organism>
<dbReference type="NCBIfam" id="TIGR03773">
    <property type="entry name" value="anch_rpt_wall"/>
    <property type="match status" value="1"/>
</dbReference>
<protein>
    <recommendedName>
        <fullName evidence="6">Cell wall protein</fullName>
    </recommendedName>
</protein>